<dbReference type="PANTHER" id="PTHR15090">
    <property type="entry name" value="SEQUESTOSOME 1-RELATED"/>
    <property type="match status" value="1"/>
</dbReference>
<keyword evidence="3" id="KW-0862">Zinc</keyword>
<reference evidence="7" key="2">
    <citation type="submission" date="2019-06" db="EMBL/GenBank/DDBJ databases">
        <title>Genomics analysis of Aphanomyces spp. identifies a new class of oomycete effector associated with host adaptation.</title>
        <authorList>
            <person name="Gaulin E."/>
        </authorList>
    </citation>
    <scope>NUCLEOTIDE SEQUENCE</scope>
    <source>
        <strain evidence="7">CBS 578.67</strain>
    </source>
</reference>
<dbReference type="InterPro" id="IPR052260">
    <property type="entry name" value="Autophagy_Rcpt_SigReg"/>
</dbReference>
<dbReference type="Gene3D" id="3.30.60.90">
    <property type="match status" value="2"/>
</dbReference>
<gene>
    <name evidence="8" type="primary">Aste57867_10371</name>
    <name evidence="7" type="ORF">As57867_010331</name>
    <name evidence="8" type="ORF">ASTE57867_10371</name>
</gene>
<evidence type="ECO:0000256" key="4">
    <source>
        <dbReference type="PROSITE-ProRule" id="PRU00228"/>
    </source>
</evidence>
<evidence type="ECO:0000256" key="1">
    <source>
        <dbReference type="ARBA" id="ARBA00022723"/>
    </source>
</evidence>
<evidence type="ECO:0000313" key="8">
    <source>
        <dbReference type="EMBL" id="VFT87245.1"/>
    </source>
</evidence>
<name>A0A485KQQ6_9STRA</name>
<evidence type="ECO:0000259" key="6">
    <source>
        <dbReference type="PROSITE" id="PS50135"/>
    </source>
</evidence>
<dbReference type="GO" id="GO:0008270">
    <property type="term" value="F:zinc ion binding"/>
    <property type="evidence" value="ECO:0007669"/>
    <property type="project" value="UniProtKB-KW"/>
</dbReference>
<dbReference type="Proteomes" id="UP000332933">
    <property type="component" value="Unassembled WGS sequence"/>
</dbReference>
<dbReference type="AlphaFoldDB" id="A0A485KQQ6"/>
<feature type="region of interest" description="Disordered" evidence="5">
    <location>
        <begin position="162"/>
        <end position="230"/>
    </location>
</feature>
<feature type="domain" description="ZZ-type" evidence="6">
    <location>
        <begin position="92"/>
        <end position="157"/>
    </location>
</feature>
<keyword evidence="1" id="KW-0479">Metal-binding</keyword>
<keyword evidence="2 4" id="KW-0863">Zinc-finger</keyword>
<feature type="compositionally biased region" description="Low complexity" evidence="5">
    <location>
        <begin position="164"/>
        <end position="183"/>
    </location>
</feature>
<proteinExistence type="predicted"/>
<evidence type="ECO:0000313" key="9">
    <source>
        <dbReference type="Proteomes" id="UP000332933"/>
    </source>
</evidence>
<dbReference type="EMBL" id="VJMH01005201">
    <property type="protein sequence ID" value="KAF0699026.1"/>
    <property type="molecule type" value="Genomic_DNA"/>
</dbReference>
<evidence type="ECO:0000256" key="5">
    <source>
        <dbReference type="SAM" id="MobiDB-lite"/>
    </source>
</evidence>
<dbReference type="OrthoDB" id="10064100at2759"/>
<accession>A0A485KQQ6</accession>
<sequence>MSNERQQPRQPPAPTAVHFDVVCDGCNATPIRGTRYSSSRVPNFDLCGRCEATGRWHAYEPFLKLSRPPSQGPHIVQHKSVSMRRGPSLTVHYNVSCDGCSASPIHGVRYKSTSLPNFDLCGTCYSSARWTACGPFASLAKPHNEGNVATALATMMGVLSFASQPPRNQMPPQQRQQMLRPAHAGGGHGGNHQGGTQHPCGASHPHNEGHDDNGRDDGDDNGAYGNDYTGDDGGGFNVGYNNDGNEDGYNNFDGGYYGVDGGGDVYGAADYGGGYGGGDYGGGDYGGGDYGGGDY</sequence>
<dbReference type="EMBL" id="CAADRA010005222">
    <property type="protein sequence ID" value="VFT87245.1"/>
    <property type="molecule type" value="Genomic_DNA"/>
</dbReference>
<dbReference type="InterPro" id="IPR000433">
    <property type="entry name" value="Znf_ZZ"/>
</dbReference>
<dbReference type="SUPFAM" id="SSF57850">
    <property type="entry name" value="RING/U-box"/>
    <property type="match status" value="2"/>
</dbReference>
<evidence type="ECO:0000256" key="2">
    <source>
        <dbReference type="ARBA" id="ARBA00022771"/>
    </source>
</evidence>
<reference evidence="8 9" key="1">
    <citation type="submission" date="2019-03" db="EMBL/GenBank/DDBJ databases">
        <authorList>
            <person name="Gaulin E."/>
            <person name="Dumas B."/>
        </authorList>
    </citation>
    <scope>NUCLEOTIDE SEQUENCE [LARGE SCALE GENOMIC DNA]</scope>
    <source>
        <strain evidence="8">CBS 568.67</strain>
    </source>
</reference>
<protein>
    <submittedName>
        <fullName evidence="8">Aste57867_10371 protein</fullName>
    </submittedName>
</protein>
<dbReference type="SMART" id="SM00291">
    <property type="entry name" value="ZnF_ZZ"/>
    <property type="match status" value="2"/>
</dbReference>
<feature type="domain" description="ZZ-type" evidence="6">
    <location>
        <begin position="18"/>
        <end position="70"/>
    </location>
</feature>
<dbReference type="Pfam" id="PF00569">
    <property type="entry name" value="ZZ"/>
    <property type="match status" value="2"/>
</dbReference>
<dbReference type="PROSITE" id="PS50135">
    <property type="entry name" value="ZF_ZZ_2"/>
    <property type="match status" value="2"/>
</dbReference>
<dbReference type="InterPro" id="IPR043145">
    <property type="entry name" value="Znf_ZZ_sf"/>
</dbReference>
<organism evidence="8 9">
    <name type="scientific">Aphanomyces stellatus</name>
    <dbReference type="NCBI Taxonomy" id="120398"/>
    <lineage>
        <taxon>Eukaryota</taxon>
        <taxon>Sar</taxon>
        <taxon>Stramenopiles</taxon>
        <taxon>Oomycota</taxon>
        <taxon>Saprolegniomycetes</taxon>
        <taxon>Saprolegniales</taxon>
        <taxon>Verrucalvaceae</taxon>
        <taxon>Aphanomyces</taxon>
    </lineage>
</organism>
<feature type="compositionally biased region" description="Basic and acidic residues" evidence="5">
    <location>
        <begin position="205"/>
        <end position="216"/>
    </location>
</feature>
<keyword evidence="9" id="KW-1185">Reference proteome</keyword>
<evidence type="ECO:0000256" key="3">
    <source>
        <dbReference type="ARBA" id="ARBA00022833"/>
    </source>
</evidence>
<evidence type="ECO:0000313" key="7">
    <source>
        <dbReference type="EMBL" id="KAF0699026.1"/>
    </source>
</evidence>
<feature type="compositionally biased region" description="Gly residues" evidence="5">
    <location>
        <begin position="184"/>
        <end position="193"/>
    </location>
</feature>